<evidence type="ECO:0000313" key="3">
    <source>
        <dbReference type="Proteomes" id="UP000241639"/>
    </source>
</evidence>
<sequence length="630" mass="71316">MERESFEDDEVAELLNREYISIKVDREERPDVDHLYMAVCQALTGHGGWPLTVILTPEQKPFFAGTYFPKVSRYGQSGLMDVLERIAQAWTSEREKVETTGEQIARALQTQIKETEGGELTPEIIKEGYQQFVSSFDDQYGGFGSAPKFPRPHDLLFLLRYWREQKEEKALHMVEKTLDSMRHGGMFDHIGFGFARYSVDEKWLVPHFEKMLYDNALLALAYLEAFQATQKEEYAQVAREIFSYVLRDMTSPEGGFYSAEDADSEGVEGKFYVWTPTEVKEVLGEEKGKRFCQCFDITPSGNFEGNSIPNQIAVSLSAVATRYGMVEEALREELEESRKRLFAAREKRVHPYKDDKILTSWNGLMIAALARGARVLQDESYRQAAEKAVQFILASLRREDGRLLARYRDGEAAVLAYVDDYANFVWGLLEMYDATFSPSYLDHALTLSQAMLTLFSDEEEGGLFFYGNDAEQLLARHKEAYDGAMPSGNAVAAYNLMRIAHITGSPEWMEQADRQLKSFAGTIRRAPLAFSFFLIAVQMAMGTTREIVIAGSDGDEKTEAMLHEVQTAYLPEAVLIYRSKETADVIARLAPFTVEQTAVNGKATAYICENFACRQPVTSLAELQEVMSFD</sequence>
<dbReference type="Proteomes" id="UP000241639">
    <property type="component" value="Unassembled WGS sequence"/>
</dbReference>
<dbReference type="Gene3D" id="1.50.10.10">
    <property type="match status" value="2"/>
</dbReference>
<accession>A0A2T4Z7D6</accession>
<dbReference type="AlphaFoldDB" id="A0A2T4Z7D6"/>
<feature type="domain" description="Spermatogenesis-associated protein 20-like TRX" evidence="1">
    <location>
        <begin position="1"/>
        <end position="109"/>
    </location>
</feature>
<dbReference type="InterPro" id="IPR024705">
    <property type="entry name" value="Ssp411"/>
</dbReference>
<keyword evidence="3" id="KW-1185">Reference proteome</keyword>
<dbReference type="PANTHER" id="PTHR42899">
    <property type="entry name" value="SPERMATOGENESIS-ASSOCIATED PROTEIN 20"/>
    <property type="match status" value="1"/>
</dbReference>
<evidence type="ECO:0000259" key="1">
    <source>
        <dbReference type="Pfam" id="PF03190"/>
    </source>
</evidence>
<dbReference type="Pfam" id="PF03190">
    <property type="entry name" value="Thioredox_DsbH"/>
    <property type="match status" value="1"/>
</dbReference>
<evidence type="ECO:0000313" key="2">
    <source>
        <dbReference type="EMBL" id="PTM57806.1"/>
    </source>
</evidence>
<dbReference type="EMBL" id="PZZP01000001">
    <property type="protein sequence ID" value="PTM57806.1"/>
    <property type="molecule type" value="Genomic_DNA"/>
</dbReference>
<organism evidence="2 3">
    <name type="scientific">Desmospora activa DSM 45169</name>
    <dbReference type="NCBI Taxonomy" id="1121389"/>
    <lineage>
        <taxon>Bacteria</taxon>
        <taxon>Bacillati</taxon>
        <taxon>Bacillota</taxon>
        <taxon>Bacilli</taxon>
        <taxon>Bacillales</taxon>
        <taxon>Thermoactinomycetaceae</taxon>
        <taxon>Desmospora</taxon>
    </lineage>
</organism>
<dbReference type="SUPFAM" id="SSF48208">
    <property type="entry name" value="Six-hairpin glycosidases"/>
    <property type="match status" value="1"/>
</dbReference>
<reference evidence="2 3" key="1">
    <citation type="submission" date="2018-04" db="EMBL/GenBank/DDBJ databases">
        <title>Genomic Encyclopedia of Archaeal and Bacterial Type Strains, Phase II (KMG-II): from individual species to whole genera.</title>
        <authorList>
            <person name="Goeker M."/>
        </authorList>
    </citation>
    <scope>NUCLEOTIDE SEQUENCE [LARGE SCALE GENOMIC DNA]</scope>
    <source>
        <strain evidence="2 3">DSM 45169</strain>
    </source>
</reference>
<name>A0A2T4Z7D6_9BACL</name>
<comment type="caution">
    <text evidence="2">The sequence shown here is derived from an EMBL/GenBank/DDBJ whole genome shotgun (WGS) entry which is preliminary data.</text>
</comment>
<dbReference type="PANTHER" id="PTHR42899:SF1">
    <property type="entry name" value="SPERMATOGENESIS-ASSOCIATED PROTEIN 20"/>
    <property type="match status" value="1"/>
</dbReference>
<dbReference type="InterPro" id="IPR004879">
    <property type="entry name" value="Ssp411-like_TRX"/>
</dbReference>
<dbReference type="InterPro" id="IPR008928">
    <property type="entry name" value="6-hairpin_glycosidase_sf"/>
</dbReference>
<dbReference type="InterPro" id="IPR012341">
    <property type="entry name" value="6hp_glycosidase-like_sf"/>
</dbReference>
<dbReference type="SUPFAM" id="SSF52833">
    <property type="entry name" value="Thioredoxin-like"/>
    <property type="match status" value="1"/>
</dbReference>
<proteinExistence type="predicted"/>
<dbReference type="GO" id="GO:0005975">
    <property type="term" value="P:carbohydrate metabolic process"/>
    <property type="evidence" value="ECO:0007669"/>
    <property type="project" value="InterPro"/>
</dbReference>
<gene>
    <name evidence="2" type="ORF">C8J48_0368</name>
</gene>
<protein>
    <recommendedName>
        <fullName evidence="1">Spermatogenesis-associated protein 20-like TRX domain-containing protein</fullName>
    </recommendedName>
</protein>
<dbReference type="InterPro" id="IPR036249">
    <property type="entry name" value="Thioredoxin-like_sf"/>
</dbReference>
<dbReference type="Gene3D" id="3.40.30.10">
    <property type="entry name" value="Glutaredoxin"/>
    <property type="match status" value="1"/>
</dbReference>
<dbReference type="PIRSF" id="PIRSF006402">
    <property type="entry name" value="UCP006402_thioredoxin"/>
    <property type="match status" value="1"/>
</dbReference>